<keyword evidence="4" id="KW-1185">Reference proteome</keyword>
<evidence type="ECO:0000259" key="1">
    <source>
        <dbReference type="Pfam" id="PF01408"/>
    </source>
</evidence>
<evidence type="ECO:0000313" key="3">
    <source>
        <dbReference type="EMBL" id="GEO15195.1"/>
    </source>
</evidence>
<dbReference type="GO" id="GO:0000166">
    <property type="term" value="F:nucleotide binding"/>
    <property type="evidence" value="ECO:0007669"/>
    <property type="project" value="InterPro"/>
</dbReference>
<dbReference type="SUPFAM" id="SSF51735">
    <property type="entry name" value="NAD(P)-binding Rossmann-fold domains"/>
    <property type="match status" value="1"/>
</dbReference>
<sequence>MYGIGIIGLGVMGRRFIEGLKANPDFRIVAAYDPAPVETDVPRVSSIQSLLDDPAIDCIYIATPPTTHEELVRAVVQAGKAVFCEKPLTASVTSARACLETVARAGVPAAVNFPFATAPAAVRLKELVETGALGDDLTAHLTLRFRTWPRGWQQGAAAWLAGPEQGGFTREVVSHFAFLALRLFGPGQLVDREVMRGPLGSETRVRAVLQFAKARMTIDAGVEGDAEEFNRFEVKGSKDLAVMTEWYRLTHSGGNIEPVRADGHQIAELAKLLGGKENRLATLREAASVVDLIEGILSERQTSTAA</sequence>
<dbReference type="InterPro" id="IPR055170">
    <property type="entry name" value="GFO_IDH_MocA-like_dom"/>
</dbReference>
<accession>A0A512BTF9</accession>
<evidence type="ECO:0000313" key="4">
    <source>
        <dbReference type="Proteomes" id="UP000321085"/>
    </source>
</evidence>
<protein>
    <submittedName>
        <fullName evidence="3">Uncharacterized protein</fullName>
    </submittedName>
</protein>
<proteinExistence type="predicted"/>
<dbReference type="InterPro" id="IPR000683">
    <property type="entry name" value="Gfo/Idh/MocA-like_OxRdtase_N"/>
</dbReference>
<dbReference type="InterPro" id="IPR036291">
    <property type="entry name" value="NAD(P)-bd_dom_sf"/>
</dbReference>
<reference evidence="3 4" key="1">
    <citation type="submission" date="2019-07" db="EMBL/GenBank/DDBJ databases">
        <title>Whole genome shotgun sequence of Microvirga aerophila NBRC 106136.</title>
        <authorList>
            <person name="Hosoyama A."/>
            <person name="Uohara A."/>
            <person name="Ohji S."/>
            <person name="Ichikawa N."/>
        </authorList>
    </citation>
    <scope>NUCLEOTIDE SEQUENCE [LARGE SCALE GENOMIC DNA]</scope>
    <source>
        <strain evidence="3 4">NBRC 106136</strain>
    </source>
</reference>
<dbReference type="Pfam" id="PF01408">
    <property type="entry name" value="GFO_IDH_MocA"/>
    <property type="match status" value="1"/>
</dbReference>
<dbReference type="Pfam" id="PF22725">
    <property type="entry name" value="GFO_IDH_MocA_C3"/>
    <property type="match status" value="1"/>
</dbReference>
<dbReference type="PANTHER" id="PTHR43377">
    <property type="entry name" value="BILIVERDIN REDUCTASE A"/>
    <property type="match status" value="1"/>
</dbReference>
<dbReference type="PANTHER" id="PTHR43377:SF1">
    <property type="entry name" value="BILIVERDIN REDUCTASE A"/>
    <property type="match status" value="1"/>
</dbReference>
<feature type="domain" description="GFO/IDH/MocA-like oxidoreductase" evidence="2">
    <location>
        <begin position="123"/>
        <end position="238"/>
    </location>
</feature>
<dbReference type="AlphaFoldDB" id="A0A512BTF9"/>
<dbReference type="Proteomes" id="UP000321085">
    <property type="component" value="Unassembled WGS sequence"/>
</dbReference>
<name>A0A512BTF9_9HYPH</name>
<comment type="caution">
    <text evidence="3">The sequence shown here is derived from an EMBL/GenBank/DDBJ whole genome shotgun (WGS) entry which is preliminary data.</text>
</comment>
<dbReference type="EMBL" id="BJYU01000037">
    <property type="protein sequence ID" value="GEO15195.1"/>
    <property type="molecule type" value="Genomic_DNA"/>
</dbReference>
<evidence type="ECO:0000259" key="2">
    <source>
        <dbReference type="Pfam" id="PF22725"/>
    </source>
</evidence>
<dbReference type="Gene3D" id="3.30.360.10">
    <property type="entry name" value="Dihydrodipicolinate Reductase, domain 2"/>
    <property type="match status" value="1"/>
</dbReference>
<dbReference type="RefSeq" id="WP_114185912.1">
    <property type="nucleotide sequence ID" value="NZ_BJYU01000037.1"/>
</dbReference>
<organism evidence="3 4">
    <name type="scientific">Microvirga aerophila</name>
    <dbReference type="NCBI Taxonomy" id="670291"/>
    <lineage>
        <taxon>Bacteria</taxon>
        <taxon>Pseudomonadati</taxon>
        <taxon>Pseudomonadota</taxon>
        <taxon>Alphaproteobacteria</taxon>
        <taxon>Hyphomicrobiales</taxon>
        <taxon>Methylobacteriaceae</taxon>
        <taxon>Microvirga</taxon>
    </lineage>
</organism>
<gene>
    <name evidence="3" type="ORF">MAE02_28910</name>
</gene>
<dbReference type="SUPFAM" id="SSF55347">
    <property type="entry name" value="Glyceraldehyde-3-phosphate dehydrogenase-like, C-terminal domain"/>
    <property type="match status" value="1"/>
</dbReference>
<dbReference type="Gene3D" id="3.40.50.720">
    <property type="entry name" value="NAD(P)-binding Rossmann-like Domain"/>
    <property type="match status" value="1"/>
</dbReference>
<dbReference type="OrthoDB" id="9781031at2"/>
<feature type="domain" description="Gfo/Idh/MocA-like oxidoreductase N-terminal" evidence="1">
    <location>
        <begin position="4"/>
        <end position="113"/>
    </location>
</feature>
<dbReference type="InterPro" id="IPR051450">
    <property type="entry name" value="Gfo/Idh/MocA_Oxidoreductases"/>
</dbReference>